<organism evidence="3 4">
    <name type="scientific">Hibiscus sabdariffa</name>
    <name type="common">roselle</name>
    <dbReference type="NCBI Taxonomy" id="183260"/>
    <lineage>
        <taxon>Eukaryota</taxon>
        <taxon>Viridiplantae</taxon>
        <taxon>Streptophyta</taxon>
        <taxon>Embryophyta</taxon>
        <taxon>Tracheophyta</taxon>
        <taxon>Spermatophyta</taxon>
        <taxon>Magnoliopsida</taxon>
        <taxon>eudicotyledons</taxon>
        <taxon>Gunneridae</taxon>
        <taxon>Pentapetalae</taxon>
        <taxon>rosids</taxon>
        <taxon>malvids</taxon>
        <taxon>Malvales</taxon>
        <taxon>Malvaceae</taxon>
        <taxon>Malvoideae</taxon>
        <taxon>Hibiscus</taxon>
    </lineage>
</organism>
<dbReference type="InterPro" id="IPR044730">
    <property type="entry name" value="RNase_H-like_dom_plant"/>
</dbReference>
<dbReference type="InterPro" id="IPR052929">
    <property type="entry name" value="RNase_H-like_EbsB-rel"/>
</dbReference>
<reference evidence="3 4" key="1">
    <citation type="journal article" date="2024" name="G3 (Bethesda)">
        <title>Genome assembly of Hibiscus sabdariffa L. provides insights into metabolisms of medicinal natural products.</title>
        <authorList>
            <person name="Kim T."/>
        </authorList>
    </citation>
    <scope>NUCLEOTIDE SEQUENCE [LARGE SCALE GENOMIC DNA]</scope>
    <source>
        <strain evidence="3">TK-2024</strain>
        <tissue evidence="3">Old leaves</tissue>
    </source>
</reference>
<dbReference type="Proteomes" id="UP001396334">
    <property type="component" value="Unassembled WGS sequence"/>
</dbReference>
<feature type="domain" description="RNase H type-1" evidence="2">
    <location>
        <begin position="36"/>
        <end position="96"/>
    </location>
</feature>
<dbReference type="PANTHER" id="PTHR47074:SF11">
    <property type="entry name" value="REVERSE TRANSCRIPTASE-LIKE PROTEIN"/>
    <property type="match status" value="1"/>
</dbReference>
<dbReference type="Pfam" id="PF13456">
    <property type="entry name" value="RVT_3"/>
    <property type="match status" value="1"/>
</dbReference>
<dbReference type="InterPro" id="IPR036397">
    <property type="entry name" value="RNaseH_sf"/>
</dbReference>
<accession>A0ABR2TIL7</accession>
<sequence length="157" mass="17135">MEISLPPMTMQRNRDTSRLFPLLFGYPPTGVVAISVDGAFIQSHGVGIGVVARDSNGRVLGGLAQHSAVPASSAFAEAVAVHAGLQLACERGWPRLSSRLFRLILSIVCIVILSRTCQSFGPFWIRIGTFYLLIPTFKYSLFPTLLILLHTLWPLGL</sequence>
<evidence type="ECO:0000256" key="1">
    <source>
        <dbReference type="SAM" id="Phobius"/>
    </source>
</evidence>
<dbReference type="SUPFAM" id="SSF53098">
    <property type="entry name" value="Ribonuclease H-like"/>
    <property type="match status" value="1"/>
</dbReference>
<keyword evidence="1" id="KW-0472">Membrane</keyword>
<feature type="transmembrane region" description="Helical" evidence="1">
    <location>
        <begin position="100"/>
        <end position="125"/>
    </location>
</feature>
<keyword evidence="1" id="KW-0812">Transmembrane</keyword>
<feature type="transmembrane region" description="Helical" evidence="1">
    <location>
        <begin position="137"/>
        <end position="155"/>
    </location>
</feature>
<dbReference type="CDD" id="cd06222">
    <property type="entry name" value="RNase_H_like"/>
    <property type="match status" value="1"/>
</dbReference>
<evidence type="ECO:0000313" key="4">
    <source>
        <dbReference type="Proteomes" id="UP001396334"/>
    </source>
</evidence>
<dbReference type="Gene3D" id="3.30.420.10">
    <property type="entry name" value="Ribonuclease H-like superfamily/Ribonuclease H"/>
    <property type="match status" value="1"/>
</dbReference>
<dbReference type="InterPro" id="IPR012337">
    <property type="entry name" value="RNaseH-like_sf"/>
</dbReference>
<proteinExistence type="predicted"/>
<dbReference type="EMBL" id="JBBPBN010000005">
    <property type="protein sequence ID" value="KAK9037330.1"/>
    <property type="molecule type" value="Genomic_DNA"/>
</dbReference>
<evidence type="ECO:0000259" key="2">
    <source>
        <dbReference type="Pfam" id="PF13456"/>
    </source>
</evidence>
<dbReference type="PANTHER" id="PTHR47074">
    <property type="entry name" value="BNAC02G40300D PROTEIN"/>
    <property type="match status" value="1"/>
</dbReference>
<dbReference type="InterPro" id="IPR002156">
    <property type="entry name" value="RNaseH_domain"/>
</dbReference>
<gene>
    <name evidence="3" type="ORF">V6N11_022242</name>
</gene>
<keyword evidence="4" id="KW-1185">Reference proteome</keyword>
<name>A0ABR2TIL7_9ROSI</name>
<protein>
    <recommendedName>
        <fullName evidence="2">RNase H type-1 domain-containing protein</fullName>
    </recommendedName>
</protein>
<comment type="caution">
    <text evidence="3">The sequence shown here is derived from an EMBL/GenBank/DDBJ whole genome shotgun (WGS) entry which is preliminary data.</text>
</comment>
<keyword evidence="1" id="KW-1133">Transmembrane helix</keyword>
<evidence type="ECO:0000313" key="3">
    <source>
        <dbReference type="EMBL" id="KAK9037330.1"/>
    </source>
</evidence>